<name>A0A2X4TM82_9NOCA</name>
<dbReference type="Proteomes" id="UP000249091">
    <property type="component" value="Chromosome 1"/>
</dbReference>
<dbReference type="RefSeq" id="WP_072699119.1">
    <property type="nucleotide sequence ID" value="NZ_JAFBBL010000001.1"/>
</dbReference>
<organism evidence="3 4">
    <name type="scientific">Rhodococcus coprophilus</name>
    <dbReference type="NCBI Taxonomy" id="38310"/>
    <lineage>
        <taxon>Bacteria</taxon>
        <taxon>Bacillati</taxon>
        <taxon>Actinomycetota</taxon>
        <taxon>Actinomycetes</taxon>
        <taxon>Mycobacteriales</taxon>
        <taxon>Nocardiaceae</taxon>
        <taxon>Rhodococcus</taxon>
    </lineage>
</organism>
<keyword evidence="1" id="KW-1133">Transmembrane helix</keyword>
<dbReference type="STRING" id="1219011.GCA_001895045_01118"/>
<evidence type="ECO:0000259" key="2">
    <source>
        <dbReference type="Pfam" id="PF21946"/>
    </source>
</evidence>
<dbReference type="InterPro" id="IPR053807">
    <property type="entry name" value="LppM"/>
</dbReference>
<reference evidence="3 4" key="1">
    <citation type="submission" date="2018-06" db="EMBL/GenBank/DDBJ databases">
        <authorList>
            <consortium name="Pathogen Informatics"/>
            <person name="Doyle S."/>
        </authorList>
    </citation>
    <scope>NUCLEOTIDE SEQUENCE [LARGE SCALE GENOMIC DNA]</scope>
    <source>
        <strain evidence="3 4">NCTC10994</strain>
    </source>
</reference>
<dbReference type="AlphaFoldDB" id="A0A2X4TM82"/>
<dbReference type="KEGG" id="rcr:NCTC10994_00035"/>
<feature type="transmembrane region" description="Helical" evidence="1">
    <location>
        <begin position="20"/>
        <end position="38"/>
    </location>
</feature>
<evidence type="ECO:0000313" key="4">
    <source>
        <dbReference type="Proteomes" id="UP000249091"/>
    </source>
</evidence>
<keyword evidence="1" id="KW-0472">Membrane</keyword>
<dbReference type="EMBL" id="LS483468">
    <property type="protein sequence ID" value="SQI28291.1"/>
    <property type="molecule type" value="Genomic_DNA"/>
</dbReference>
<proteinExistence type="predicted"/>
<protein>
    <submittedName>
        <fullName evidence="3">Lipoprotein</fullName>
    </submittedName>
</protein>
<feature type="transmembrane region" description="Helical" evidence="1">
    <location>
        <begin position="199"/>
        <end position="223"/>
    </location>
</feature>
<feature type="domain" description="LppM" evidence="2">
    <location>
        <begin position="39"/>
        <end position="191"/>
    </location>
</feature>
<dbReference type="Pfam" id="PF21946">
    <property type="entry name" value="LppM"/>
    <property type="match status" value="1"/>
</dbReference>
<sequence length="240" mass="25665">MTAPGTIFLVQQSTSSVRRALTVAGLVLLALPFLTGCLRVQASMGISSDDRVSGQIVAATIPADENDPGPILVAPVSLESKVRVQEYEQDGYVGSQVFFSDLTFGDVQQLATMSEQGSGMLQLNLQRNGDLVTLNGRVDLESAPTQGTDVQFTIAFPARVATTNGTRESDSIVTWKLPAGEVSTMRAEVRYSDPNTRGFAGWAGIMAGGTFGVALLIGVLAWWTRDPVPQRTLPDDEDRT</sequence>
<keyword evidence="4" id="KW-1185">Reference proteome</keyword>
<evidence type="ECO:0000256" key="1">
    <source>
        <dbReference type="SAM" id="Phobius"/>
    </source>
</evidence>
<keyword evidence="1" id="KW-0812">Transmembrane</keyword>
<accession>A0A2X4TM82</accession>
<evidence type="ECO:0000313" key="3">
    <source>
        <dbReference type="EMBL" id="SQI28291.1"/>
    </source>
</evidence>
<gene>
    <name evidence="3" type="ORF">NCTC10994_00035</name>
</gene>
<keyword evidence="3" id="KW-0449">Lipoprotein</keyword>